<keyword evidence="2" id="KW-1185">Reference proteome</keyword>
<proteinExistence type="predicted"/>
<evidence type="ECO:0000313" key="1">
    <source>
        <dbReference type="EMBL" id="MFM0002757.1"/>
    </source>
</evidence>
<organism evidence="1 2">
    <name type="scientific">Paraburkholderia dipogonis</name>
    <dbReference type="NCBI Taxonomy" id="1211383"/>
    <lineage>
        <taxon>Bacteria</taxon>
        <taxon>Pseudomonadati</taxon>
        <taxon>Pseudomonadota</taxon>
        <taxon>Betaproteobacteria</taxon>
        <taxon>Burkholderiales</taxon>
        <taxon>Burkholderiaceae</taxon>
        <taxon>Paraburkholderia</taxon>
    </lineage>
</organism>
<gene>
    <name evidence="1" type="ORF">PQR57_17185</name>
</gene>
<name>A0ABW9AQ90_9BURK</name>
<dbReference type="EMBL" id="JAQQEZ010000010">
    <property type="protein sequence ID" value="MFM0002757.1"/>
    <property type="molecule type" value="Genomic_DNA"/>
</dbReference>
<reference evidence="1 2" key="1">
    <citation type="journal article" date="2024" name="Chem. Sci.">
        <title>Discovery of megapolipeptins by genome mining of a Burkholderiales bacteria collection.</title>
        <authorList>
            <person name="Paulo B.S."/>
            <person name="Recchia M.J.J."/>
            <person name="Lee S."/>
            <person name="Fergusson C.H."/>
            <person name="Romanowski S.B."/>
            <person name="Hernandez A."/>
            <person name="Krull N."/>
            <person name="Liu D.Y."/>
            <person name="Cavanagh H."/>
            <person name="Bos A."/>
            <person name="Gray C.A."/>
            <person name="Murphy B.T."/>
            <person name="Linington R.G."/>
            <person name="Eustaquio A.S."/>
        </authorList>
    </citation>
    <scope>NUCLEOTIDE SEQUENCE [LARGE SCALE GENOMIC DNA]</scope>
    <source>
        <strain evidence="1 2">RL17-350-BIC-A</strain>
    </source>
</reference>
<comment type="caution">
    <text evidence="1">The sequence shown here is derived from an EMBL/GenBank/DDBJ whole genome shotgun (WGS) entry which is preliminary data.</text>
</comment>
<accession>A0ABW9AQ90</accession>
<protein>
    <submittedName>
        <fullName evidence="1">Uncharacterized protein</fullName>
    </submittedName>
</protein>
<evidence type="ECO:0000313" key="2">
    <source>
        <dbReference type="Proteomes" id="UP001629230"/>
    </source>
</evidence>
<dbReference type="RefSeq" id="WP_408178024.1">
    <property type="nucleotide sequence ID" value="NZ_JAQQEZ010000010.1"/>
</dbReference>
<dbReference type="Proteomes" id="UP001629230">
    <property type="component" value="Unassembled WGS sequence"/>
</dbReference>
<sequence>MTWQGDVPGLTAKVAGELAAAAKALMQAHTLFSVIDALLGDEMSTYRAQVLARIGFEMTMNYGERAEEEAANLAEVARG</sequence>